<name>A0A1Y6BRQ0_9PROT</name>
<protein>
    <submittedName>
        <fullName evidence="1">5-bromo-4-chloroindolyl phosphate hydrolysis protein</fullName>
    </submittedName>
</protein>
<dbReference type="Proteomes" id="UP000192917">
    <property type="component" value="Unassembled WGS sequence"/>
</dbReference>
<organism evidence="1 2">
    <name type="scientific">Tistlia consotensis USBA 355</name>
    <dbReference type="NCBI Taxonomy" id="560819"/>
    <lineage>
        <taxon>Bacteria</taxon>
        <taxon>Pseudomonadati</taxon>
        <taxon>Pseudomonadota</taxon>
        <taxon>Alphaproteobacteria</taxon>
        <taxon>Rhodospirillales</taxon>
        <taxon>Rhodovibrionaceae</taxon>
        <taxon>Tistlia</taxon>
    </lineage>
</organism>
<proteinExistence type="predicted"/>
<dbReference type="Pfam" id="PF10112">
    <property type="entry name" value="Halogen_Hydrol"/>
    <property type="match status" value="1"/>
</dbReference>
<evidence type="ECO:0000313" key="1">
    <source>
        <dbReference type="EMBL" id="SMF23541.1"/>
    </source>
</evidence>
<keyword evidence="2" id="KW-1185">Reference proteome</keyword>
<evidence type="ECO:0000313" key="2">
    <source>
        <dbReference type="Proteomes" id="UP000192917"/>
    </source>
</evidence>
<dbReference type="RefSeq" id="WP_159460200.1">
    <property type="nucleotide sequence ID" value="NZ_FWZX01000008.1"/>
</dbReference>
<dbReference type="STRING" id="560819.SAMN05428998_10821"/>
<gene>
    <name evidence="1" type="ORF">SAMN05428998_10821</name>
</gene>
<reference evidence="1 2" key="1">
    <citation type="submission" date="2017-04" db="EMBL/GenBank/DDBJ databases">
        <authorList>
            <person name="Afonso C.L."/>
            <person name="Miller P.J."/>
            <person name="Scott M.A."/>
            <person name="Spackman E."/>
            <person name="Goraichik I."/>
            <person name="Dimitrov K.M."/>
            <person name="Suarez D.L."/>
            <person name="Swayne D.E."/>
        </authorList>
    </citation>
    <scope>NUCLEOTIDE SEQUENCE [LARGE SCALE GENOMIC DNA]</scope>
    <source>
        <strain evidence="1 2">USBA 355</strain>
    </source>
</reference>
<dbReference type="AlphaFoldDB" id="A0A1Y6BRQ0"/>
<accession>A0A1Y6BRQ0</accession>
<sequence>MAIEPSGWIRNRTLVAGLGGGLVALLGLLLAPVWAALPAGLAGFLALRWHLSPRGLFGGIARSERPRVALVREVLGSAAHDLPALSAAGRRIADRRVAARIDGLVEGANELCRRLERRPQRLLAVQRLLTFYLPSALRLAESYAELEGRPGADPARLAETAAMLERLDTVFRDYAGRLHAPEGDALEAELRLLEQSLEDERAR</sequence>
<dbReference type="EMBL" id="FWZX01000008">
    <property type="protein sequence ID" value="SMF23541.1"/>
    <property type="molecule type" value="Genomic_DNA"/>
</dbReference>
<dbReference type="InterPro" id="IPR018770">
    <property type="entry name" value="ChloroindolylP_hydrolase"/>
</dbReference>